<reference evidence="1" key="1">
    <citation type="submission" date="2020-03" db="EMBL/GenBank/DDBJ databases">
        <title>Draft Genome Sequence of Cylindrodendrum hubeiense.</title>
        <authorList>
            <person name="Buettner E."/>
            <person name="Kellner H."/>
        </authorList>
    </citation>
    <scope>NUCLEOTIDE SEQUENCE</scope>
    <source>
        <strain evidence="1">IHI 201604</strain>
    </source>
</reference>
<name>A0A9P5LD24_9HYPO</name>
<evidence type="ECO:0008006" key="3">
    <source>
        <dbReference type="Google" id="ProtNLM"/>
    </source>
</evidence>
<accession>A0A9P5LD24</accession>
<organism evidence="1 2">
    <name type="scientific">Cylindrodendrum hubeiense</name>
    <dbReference type="NCBI Taxonomy" id="595255"/>
    <lineage>
        <taxon>Eukaryota</taxon>
        <taxon>Fungi</taxon>
        <taxon>Dikarya</taxon>
        <taxon>Ascomycota</taxon>
        <taxon>Pezizomycotina</taxon>
        <taxon>Sordariomycetes</taxon>
        <taxon>Hypocreomycetidae</taxon>
        <taxon>Hypocreales</taxon>
        <taxon>Nectriaceae</taxon>
        <taxon>Cylindrodendrum</taxon>
    </lineage>
</organism>
<dbReference type="EMBL" id="JAANBB010000053">
    <property type="protein sequence ID" value="KAF7552931.1"/>
    <property type="molecule type" value="Genomic_DNA"/>
</dbReference>
<evidence type="ECO:0000313" key="1">
    <source>
        <dbReference type="EMBL" id="KAF7552931.1"/>
    </source>
</evidence>
<protein>
    <recommendedName>
        <fullName evidence="3">NACHT-NTPase and P-loop NTPases N-terminal domain-containing protein</fullName>
    </recommendedName>
</protein>
<evidence type="ECO:0000313" key="2">
    <source>
        <dbReference type="Proteomes" id="UP000722485"/>
    </source>
</evidence>
<sequence>MAELVGLVASSFTLLEVADKFTNGIFQLKRLWGQVKDVPETIREILARLDVLLPIVIEIEKDFGKGAAISGSSAAVLSLSYCQNAINELTSIIDDLSHNVESVERFKRNVARVKVVLKKDTLAKYERKLEWAIQLLLLAQQLHTMYENLINMGAD</sequence>
<gene>
    <name evidence="1" type="ORF">G7Z17_g4000</name>
</gene>
<dbReference type="Proteomes" id="UP000722485">
    <property type="component" value="Unassembled WGS sequence"/>
</dbReference>
<keyword evidence="2" id="KW-1185">Reference proteome</keyword>
<proteinExistence type="predicted"/>
<comment type="caution">
    <text evidence="1">The sequence shown here is derived from an EMBL/GenBank/DDBJ whole genome shotgun (WGS) entry which is preliminary data.</text>
</comment>
<dbReference type="AlphaFoldDB" id="A0A9P5LD24"/>
<dbReference type="OrthoDB" id="3200163at2759"/>